<comment type="similarity">
    <text evidence="3">Belongs to the Nudix hydrolase family.</text>
</comment>
<gene>
    <name evidence="5" type="ORF">ACFSOY_13405</name>
</gene>
<proteinExistence type="inferred from homology"/>
<keyword evidence="6" id="KW-1185">Reference proteome</keyword>
<dbReference type="SUPFAM" id="SSF55811">
    <property type="entry name" value="Nudix"/>
    <property type="match status" value="1"/>
</dbReference>
<sequence length="159" mass="18227">MQDYVRDIRELVGSRPLILAGACVILQNQEGHILMNLRSDNECWGLPGGFMEIGEDLEATAKREVWEETGLVIDRLTLLDVFSGAELYYEYPNGDKVHNVTAVYLCQDFAGELRANEESFELRFFDPEELPDRVSPTMRPVLKAYRDLERARRLASSNR</sequence>
<dbReference type="Gene3D" id="3.90.79.10">
    <property type="entry name" value="Nucleoside Triphosphate Pyrophosphohydrolase"/>
    <property type="match status" value="1"/>
</dbReference>
<dbReference type="PRINTS" id="PR00502">
    <property type="entry name" value="NUDIXFAMILY"/>
</dbReference>
<evidence type="ECO:0000313" key="5">
    <source>
        <dbReference type="EMBL" id="MFD2170983.1"/>
    </source>
</evidence>
<dbReference type="PANTHER" id="PTHR43046">
    <property type="entry name" value="GDP-MANNOSE MANNOSYL HYDROLASE"/>
    <property type="match status" value="1"/>
</dbReference>
<evidence type="ECO:0000259" key="4">
    <source>
        <dbReference type="PROSITE" id="PS51462"/>
    </source>
</evidence>
<feature type="domain" description="Nudix hydrolase" evidence="4">
    <location>
        <begin position="16"/>
        <end position="147"/>
    </location>
</feature>
<reference evidence="6" key="1">
    <citation type="journal article" date="2019" name="Int. J. Syst. Evol. Microbiol.">
        <title>The Global Catalogue of Microorganisms (GCM) 10K type strain sequencing project: providing services to taxonomists for standard genome sequencing and annotation.</title>
        <authorList>
            <consortium name="The Broad Institute Genomics Platform"/>
            <consortium name="The Broad Institute Genome Sequencing Center for Infectious Disease"/>
            <person name="Wu L."/>
            <person name="Ma J."/>
        </authorList>
    </citation>
    <scope>NUCLEOTIDE SEQUENCE [LARGE SCALE GENOMIC DNA]</scope>
    <source>
        <strain evidence="6">CGMCC 1.13574</strain>
    </source>
</reference>
<organism evidence="5 6">
    <name type="scientific">Tumebacillus lipolyticus</name>
    <dbReference type="NCBI Taxonomy" id="1280370"/>
    <lineage>
        <taxon>Bacteria</taxon>
        <taxon>Bacillati</taxon>
        <taxon>Bacillota</taxon>
        <taxon>Bacilli</taxon>
        <taxon>Bacillales</taxon>
        <taxon>Alicyclobacillaceae</taxon>
        <taxon>Tumebacillus</taxon>
    </lineage>
</organism>
<keyword evidence="2 3" id="KW-0378">Hydrolase</keyword>
<dbReference type="GO" id="GO:0016787">
    <property type="term" value="F:hydrolase activity"/>
    <property type="evidence" value="ECO:0007669"/>
    <property type="project" value="UniProtKB-KW"/>
</dbReference>
<dbReference type="CDD" id="cd04677">
    <property type="entry name" value="NUDIX_Hydrolase"/>
    <property type="match status" value="1"/>
</dbReference>
<dbReference type="InterPro" id="IPR015797">
    <property type="entry name" value="NUDIX_hydrolase-like_dom_sf"/>
</dbReference>
<evidence type="ECO:0000256" key="2">
    <source>
        <dbReference type="ARBA" id="ARBA00022801"/>
    </source>
</evidence>
<name>A0ABW4ZZZ8_9BACL</name>
<evidence type="ECO:0000313" key="6">
    <source>
        <dbReference type="Proteomes" id="UP001597343"/>
    </source>
</evidence>
<dbReference type="InterPro" id="IPR000086">
    <property type="entry name" value="NUDIX_hydrolase_dom"/>
</dbReference>
<evidence type="ECO:0000256" key="1">
    <source>
        <dbReference type="ARBA" id="ARBA00001946"/>
    </source>
</evidence>
<dbReference type="InterPro" id="IPR020476">
    <property type="entry name" value="Nudix_hydrolase"/>
</dbReference>
<dbReference type="PROSITE" id="PS51462">
    <property type="entry name" value="NUDIX"/>
    <property type="match status" value="1"/>
</dbReference>
<evidence type="ECO:0000256" key="3">
    <source>
        <dbReference type="RuleBase" id="RU003476"/>
    </source>
</evidence>
<comment type="caution">
    <text evidence="5">The sequence shown here is derived from an EMBL/GenBank/DDBJ whole genome shotgun (WGS) entry which is preliminary data.</text>
</comment>
<dbReference type="Proteomes" id="UP001597343">
    <property type="component" value="Unassembled WGS sequence"/>
</dbReference>
<accession>A0ABW4ZZZ8</accession>
<dbReference type="PROSITE" id="PS00893">
    <property type="entry name" value="NUDIX_BOX"/>
    <property type="match status" value="1"/>
</dbReference>
<protein>
    <submittedName>
        <fullName evidence="5">NUDIX hydrolase</fullName>
    </submittedName>
</protein>
<dbReference type="PANTHER" id="PTHR43046:SF2">
    <property type="entry name" value="8-OXO-DGTP DIPHOSPHATASE-RELATED"/>
    <property type="match status" value="1"/>
</dbReference>
<dbReference type="EMBL" id="JBHUIO010000008">
    <property type="protein sequence ID" value="MFD2170983.1"/>
    <property type="molecule type" value="Genomic_DNA"/>
</dbReference>
<comment type="cofactor">
    <cofactor evidence="1">
        <name>Mg(2+)</name>
        <dbReference type="ChEBI" id="CHEBI:18420"/>
    </cofactor>
</comment>
<dbReference type="Pfam" id="PF00293">
    <property type="entry name" value="NUDIX"/>
    <property type="match status" value="1"/>
</dbReference>
<dbReference type="RefSeq" id="WP_386047421.1">
    <property type="nucleotide sequence ID" value="NZ_JBHUIO010000008.1"/>
</dbReference>
<dbReference type="InterPro" id="IPR020084">
    <property type="entry name" value="NUDIX_hydrolase_CS"/>
</dbReference>